<keyword evidence="2" id="KW-1185">Reference proteome</keyword>
<accession>A0ACD4RD14</accession>
<dbReference type="EMBL" id="CP126116">
    <property type="protein sequence ID" value="WHZ58386.1"/>
    <property type="molecule type" value="Genomic_DNA"/>
</dbReference>
<evidence type="ECO:0000313" key="2">
    <source>
        <dbReference type="Proteomes" id="UP001226091"/>
    </source>
</evidence>
<evidence type="ECO:0000313" key="1">
    <source>
        <dbReference type="EMBL" id="WHZ58386.1"/>
    </source>
</evidence>
<protein>
    <submittedName>
        <fullName evidence="1">GNAT family N-acetyltransferase</fullName>
    </submittedName>
</protein>
<reference evidence="2" key="1">
    <citation type="journal article" date="2025" name="Aquaculture">
        <title>Assessment of the bioflocculant production and safety properties of Metabacillus hrfriensis sp. nov. based on phenotypic and whole-genome sequencing analysis.</title>
        <authorList>
            <person name="Zhang R."/>
            <person name="Zhao Z."/>
            <person name="Luo L."/>
            <person name="Wang S."/>
            <person name="Guo K."/>
            <person name="Xu W."/>
        </authorList>
    </citation>
    <scope>NUCLEOTIDE SEQUENCE [LARGE SCALE GENOMIC DNA]</scope>
    <source>
        <strain evidence="2">CT-WN-B3</strain>
    </source>
</reference>
<dbReference type="Proteomes" id="UP001226091">
    <property type="component" value="Chromosome"/>
</dbReference>
<sequence length="138" mass="15963">MMQLKWEKEGYIVSDDKTLLQMGKIEAWISGAYWAAGRSREIIEKSIQHSLCFGMYDKDGRQIGFARVITDQAVFSWIMDVIIDQEFRGKGLGKKLVECIISHPDIVHTKMGLATKDAHGLYRQFDFEMDECMRRPLL</sequence>
<gene>
    <name evidence="1" type="ORF">QLQ22_03175</name>
</gene>
<organism evidence="1 2">
    <name type="scientific">Metabacillus hrfriensis</name>
    <dbReference type="NCBI Taxonomy" id="3048891"/>
    <lineage>
        <taxon>Bacteria</taxon>
        <taxon>Bacillati</taxon>
        <taxon>Bacillota</taxon>
        <taxon>Bacilli</taxon>
        <taxon>Bacillales</taxon>
        <taxon>Bacillaceae</taxon>
        <taxon>Metabacillus</taxon>
    </lineage>
</organism>
<name>A0ACD4RD14_9BACI</name>
<proteinExistence type="predicted"/>